<protein>
    <recommendedName>
        <fullName evidence="3">SCP domain-containing protein</fullName>
    </recommendedName>
</protein>
<dbReference type="InterPro" id="IPR014044">
    <property type="entry name" value="CAP_dom"/>
</dbReference>
<dbReference type="OrthoDB" id="43654at2759"/>
<dbReference type="SUPFAM" id="SSF55797">
    <property type="entry name" value="PR-1-like"/>
    <property type="match status" value="1"/>
</dbReference>
<keyword evidence="5" id="KW-1185">Reference proteome</keyword>
<dbReference type="InParanoid" id="B4M445"/>
<keyword evidence="2" id="KW-0964">Secreted</keyword>
<reference evidence="4 5" key="1">
    <citation type="journal article" date="2007" name="Nature">
        <title>Evolution of genes and genomes on the Drosophila phylogeny.</title>
        <authorList>
            <consortium name="Drosophila 12 Genomes Consortium"/>
            <person name="Clark A.G."/>
            <person name="Eisen M.B."/>
            <person name="Smith D.R."/>
            <person name="Bergman C.M."/>
            <person name="Oliver B."/>
            <person name="Markow T.A."/>
            <person name="Kaufman T.C."/>
            <person name="Kellis M."/>
            <person name="Gelbart W."/>
            <person name="Iyer V.N."/>
            <person name="Pollard D.A."/>
            <person name="Sackton T.B."/>
            <person name="Larracuente A.M."/>
            <person name="Singh N.D."/>
            <person name="Abad J.P."/>
            <person name="Abt D.N."/>
            <person name="Adryan B."/>
            <person name="Aguade M."/>
            <person name="Akashi H."/>
            <person name="Anderson W.W."/>
            <person name="Aquadro C.F."/>
            <person name="Ardell D.H."/>
            <person name="Arguello R."/>
            <person name="Artieri C.G."/>
            <person name="Barbash D.A."/>
            <person name="Barker D."/>
            <person name="Barsanti P."/>
            <person name="Batterham P."/>
            <person name="Batzoglou S."/>
            <person name="Begun D."/>
            <person name="Bhutkar A."/>
            <person name="Blanco E."/>
            <person name="Bosak S.A."/>
            <person name="Bradley R.K."/>
            <person name="Brand A.D."/>
            <person name="Brent M.R."/>
            <person name="Brooks A.N."/>
            <person name="Brown R.H."/>
            <person name="Butlin R.K."/>
            <person name="Caggese C."/>
            <person name="Calvi B.R."/>
            <person name="Bernardo de Carvalho A."/>
            <person name="Caspi A."/>
            <person name="Castrezana S."/>
            <person name="Celniker S.E."/>
            <person name="Chang J.L."/>
            <person name="Chapple C."/>
            <person name="Chatterji S."/>
            <person name="Chinwalla A."/>
            <person name="Civetta A."/>
            <person name="Clifton S.W."/>
            <person name="Comeron J.M."/>
            <person name="Costello J.C."/>
            <person name="Coyne J.A."/>
            <person name="Daub J."/>
            <person name="David R.G."/>
            <person name="Delcher A.L."/>
            <person name="Delehaunty K."/>
            <person name="Do C.B."/>
            <person name="Ebling H."/>
            <person name="Edwards K."/>
            <person name="Eickbush T."/>
            <person name="Evans J.D."/>
            <person name="Filipski A."/>
            <person name="Findeiss S."/>
            <person name="Freyhult E."/>
            <person name="Fulton L."/>
            <person name="Fulton R."/>
            <person name="Garcia A.C."/>
            <person name="Gardiner A."/>
            <person name="Garfield D.A."/>
            <person name="Garvin B.E."/>
            <person name="Gibson G."/>
            <person name="Gilbert D."/>
            <person name="Gnerre S."/>
            <person name="Godfrey J."/>
            <person name="Good R."/>
            <person name="Gotea V."/>
            <person name="Gravely B."/>
            <person name="Greenberg A.J."/>
            <person name="Griffiths-Jones S."/>
            <person name="Gross S."/>
            <person name="Guigo R."/>
            <person name="Gustafson E.A."/>
            <person name="Haerty W."/>
            <person name="Hahn M.W."/>
            <person name="Halligan D.L."/>
            <person name="Halpern A.L."/>
            <person name="Halter G.M."/>
            <person name="Han M.V."/>
            <person name="Heger A."/>
            <person name="Hillier L."/>
            <person name="Hinrichs A.S."/>
            <person name="Holmes I."/>
            <person name="Hoskins R.A."/>
            <person name="Hubisz M.J."/>
            <person name="Hultmark D."/>
            <person name="Huntley M.A."/>
            <person name="Jaffe D.B."/>
            <person name="Jagadeeshan S."/>
            <person name="Jeck W.R."/>
            <person name="Johnson J."/>
            <person name="Jones C.D."/>
            <person name="Jordan W.C."/>
            <person name="Karpen G.H."/>
            <person name="Kataoka E."/>
            <person name="Keightley P.D."/>
            <person name="Kheradpour P."/>
            <person name="Kirkness E.F."/>
            <person name="Koerich L.B."/>
            <person name="Kristiansen K."/>
            <person name="Kudrna D."/>
            <person name="Kulathinal R.J."/>
            <person name="Kumar S."/>
            <person name="Kwok R."/>
            <person name="Lander E."/>
            <person name="Langley C.H."/>
            <person name="Lapoint R."/>
            <person name="Lazzaro B.P."/>
            <person name="Lee S.J."/>
            <person name="Levesque L."/>
            <person name="Li R."/>
            <person name="Lin C.F."/>
            <person name="Lin M.F."/>
            <person name="Lindblad-Toh K."/>
            <person name="Llopart A."/>
            <person name="Long M."/>
            <person name="Low L."/>
            <person name="Lozovsky E."/>
            <person name="Lu J."/>
            <person name="Luo M."/>
            <person name="Machado C.A."/>
            <person name="Makalowski W."/>
            <person name="Marzo M."/>
            <person name="Matsuda M."/>
            <person name="Matzkin L."/>
            <person name="McAllister B."/>
            <person name="McBride C.S."/>
            <person name="McKernan B."/>
            <person name="McKernan K."/>
            <person name="Mendez-Lago M."/>
            <person name="Minx P."/>
            <person name="Mollenhauer M.U."/>
            <person name="Montooth K."/>
            <person name="Mount S.M."/>
            <person name="Mu X."/>
            <person name="Myers E."/>
            <person name="Negre B."/>
            <person name="Newfeld S."/>
            <person name="Nielsen R."/>
            <person name="Noor M.A."/>
            <person name="O'Grady P."/>
            <person name="Pachter L."/>
            <person name="Papaceit M."/>
            <person name="Parisi M.J."/>
            <person name="Parisi M."/>
            <person name="Parts L."/>
            <person name="Pedersen J.S."/>
            <person name="Pesole G."/>
            <person name="Phillippy A.M."/>
            <person name="Ponting C.P."/>
            <person name="Pop M."/>
            <person name="Porcelli D."/>
            <person name="Powell J.R."/>
            <person name="Prohaska S."/>
            <person name="Pruitt K."/>
            <person name="Puig M."/>
            <person name="Quesneville H."/>
            <person name="Ram K.R."/>
            <person name="Rand D."/>
            <person name="Rasmussen M.D."/>
            <person name="Reed L.K."/>
            <person name="Reenan R."/>
            <person name="Reily A."/>
            <person name="Remington K.A."/>
            <person name="Rieger T.T."/>
            <person name="Ritchie M.G."/>
            <person name="Robin C."/>
            <person name="Rogers Y.H."/>
            <person name="Rohde C."/>
            <person name="Rozas J."/>
            <person name="Rubenfield M.J."/>
            <person name="Ruiz A."/>
            <person name="Russo S."/>
            <person name="Salzberg S.L."/>
            <person name="Sanchez-Gracia A."/>
            <person name="Saranga D.J."/>
            <person name="Sato H."/>
            <person name="Schaeffer S.W."/>
            <person name="Schatz M.C."/>
            <person name="Schlenke T."/>
            <person name="Schwartz R."/>
            <person name="Segarra C."/>
            <person name="Singh R.S."/>
            <person name="Sirot L."/>
            <person name="Sirota M."/>
            <person name="Sisneros N.B."/>
            <person name="Smith C.D."/>
            <person name="Smith T.F."/>
            <person name="Spieth J."/>
            <person name="Stage D.E."/>
            <person name="Stark A."/>
            <person name="Stephan W."/>
            <person name="Strausberg R.L."/>
            <person name="Strempel S."/>
            <person name="Sturgill D."/>
            <person name="Sutton G."/>
            <person name="Sutton G.G."/>
            <person name="Tao W."/>
            <person name="Teichmann S."/>
            <person name="Tobari Y.N."/>
            <person name="Tomimura Y."/>
            <person name="Tsolas J.M."/>
            <person name="Valente V.L."/>
            <person name="Venter E."/>
            <person name="Venter J.C."/>
            <person name="Vicario S."/>
            <person name="Vieira F.G."/>
            <person name="Vilella A.J."/>
            <person name="Villasante A."/>
            <person name="Walenz B."/>
            <person name="Wang J."/>
            <person name="Wasserman M."/>
            <person name="Watts T."/>
            <person name="Wilson D."/>
            <person name="Wilson R.K."/>
            <person name="Wing R.A."/>
            <person name="Wolfner M.F."/>
            <person name="Wong A."/>
            <person name="Wong G.K."/>
            <person name="Wu C.I."/>
            <person name="Wu G."/>
            <person name="Yamamoto D."/>
            <person name="Yang H.P."/>
            <person name="Yang S.P."/>
            <person name="Yorke J.A."/>
            <person name="Yoshida K."/>
            <person name="Zdobnov E."/>
            <person name="Zhang P."/>
            <person name="Zhang Y."/>
            <person name="Zimin A.V."/>
            <person name="Baldwin J."/>
            <person name="Abdouelleil A."/>
            <person name="Abdulkadir J."/>
            <person name="Abebe A."/>
            <person name="Abera B."/>
            <person name="Abreu J."/>
            <person name="Acer S.C."/>
            <person name="Aftuck L."/>
            <person name="Alexander A."/>
            <person name="An P."/>
            <person name="Anderson E."/>
            <person name="Anderson S."/>
            <person name="Arachi H."/>
            <person name="Azer M."/>
            <person name="Bachantsang P."/>
            <person name="Barry A."/>
            <person name="Bayul T."/>
            <person name="Berlin A."/>
            <person name="Bessette D."/>
            <person name="Bloom T."/>
            <person name="Blye J."/>
            <person name="Boguslavskiy L."/>
            <person name="Bonnet C."/>
            <person name="Boukhgalter B."/>
            <person name="Bourzgui I."/>
            <person name="Brown A."/>
            <person name="Cahill P."/>
            <person name="Channer S."/>
            <person name="Cheshatsang Y."/>
            <person name="Chuda L."/>
            <person name="Citroen M."/>
            <person name="Collymore A."/>
            <person name="Cooke P."/>
            <person name="Costello M."/>
            <person name="D'Aco K."/>
            <person name="Daza R."/>
            <person name="De Haan G."/>
            <person name="DeGray S."/>
            <person name="DeMaso C."/>
            <person name="Dhargay N."/>
            <person name="Dooley K."/>
            <person name="Dooley E."/>
            <person name="Doricent M."/>
            <person name="Dorje P."/>
            <person name="Dorjee K."/>
            <person name="Dupes A."/>
            <person name="Elong R."/>
            <person name="Falk J."/>
            <person name="Farina A."/>
            <person name="Faro S."/>
            <person name="Ferguson D."/>
            <person name="Fisher S."/>
            <person name="Foley C.D."/>
            <person name="Franke A."/>
            <person name="Friedrich D."/>
            <person name="Gadbois L."/>
            <person name="Gearin G."/>
            <person name="Gearin C.R."/>
            <person name="Giannoukos G."/>
            <person name="Goode T."/>
            <person name="Graham J."/>
            <person name="Grandbois E."/>
            <person name="Grewal S."/>
            <person name="Gyaltsen K."/>
            <person name="Hafez N."/>
            <person name="Hagos B."/>
            <person name="Hall J."/>
            <person name="Henson C."/>
            <person name="Hollinger A."/>
            <person name="Honan T."/>
            <person name="Huard M.D."/>
            <person name="Hughes L."/>
            <person name="Hurhula B."/>
            <person name="Husby M.E."/>
            <person name="Kamat A."/>
            <person name="Kanga B."/>
            <person name="Kashin S."/>
            <person name="Khazanovich D."/>
            <person name="Kisner P."/>
            <person name="Lance K."/>
            <person name="Lara M."/>
            <person name="Lee W."/>
            <person name="Lennon N."/>
            <person name="Letendre F."/>
            <person name="LeVine R."/>
            <person name="Lipovsky A."/>
            <person name="Liu X."/>
            <person name="Liu J."/>
            <person name="Liu S."/>
            <person name="Lokyitsang T."/>
            <person name="Lokyitsang Y."/>
            <person name="Lubonja R."/>
            <person name="Lui A."/>
            <person name="MacDonald P."/>
            <person name="Magnisalis V."/>
            <person name="Maru K."/>
            <person name="Matthews C."/>
            <person name="McCusker W."/>
            <person name="McDonough S."/>
            <person name="Mehta T."/>
            <person name="Meldrim J."/>
            <person name="Meneus L."/>
            <person name="Mihai O."/>
            <person name="Mihalev A."/>
            <person name="Mihova T."/>
            <person name="Mittelman R."/>
            <person name="Mlenga V."/>
            <person name="Montmayeur A."/>
            <person name="Mulrain L."/>
            <person name="Navidi A."/>
            <person name="Naylor J."/>
            <person name="Negash T."/>
            <person name="Nguyen T."/>
            <person name="Nguyen N."/>
            <person name="Nicol R."/>
            <person name="Norbu C."/>
            <person name="Norbu N."/>
            <person name="Novod N."/>
            <person name="O'Neill B."/>
            <person name="Osman S."/>
            <person name="Markiewicz E."/>
            <person name="Oyono O.L."/>
            <person name="Patti C."/>
            <person name="Phunkhang P."/>
            <person name="Pierre F."/>
            <person name="Priest M."/>
            <person name="Raghuraman S."/>
            <person name="Rege F."/>
            <person name="Reyes R."/>
            <person name="Rise C."/>
            <person name="Rogov P."/>
            <person name="Ross K."/>
            <person name="Ryan E."/>
            <person name="Settipalli S."/>
            <person name="Shea T."/>
            <person name="Sherpa N."/>
            <person name="Shi L."/>
            <person name="Shih D."/>
            <person name="Sparrow T."/>
            <person name="Spaulding J."/>
            <person name="Stalker J."/>
            <person name="Stange-Thomann N."/>
            <person name="Stavropoulos S."/>
            <person name="Stone C."/>
            <person name="Strader C."/>
            <person name="Tesfaye S."/>
            <person name="Thomson T."/>
            <person name="Thoulutsang Y."/>
            <person name="Thoulutsang D."/>
            <person name="Topham K."/>
            <person name="Topping I."/>
            <person name="Tsamla T."/>
            <person name="Vassiliev H."/>
            <person name="Vo A."/>
            <person name="Wangchuk T."/>
            <person name="Wangdi T."/>
            <person name="Weiand M."/>
            <person name="Wilkinson J."/>
            <person name="Wilson A."/>
            <person name="Yadav S."/>
            <person name="Young G."/>
            <person name="Yu Q."/>
            <person name="Zembek L."/>
            <person name="Zhong D."/>
            <person name="Zimmer A."/>
            <person name="Zwirko Z."/>
            <person name="Jaffe D.B."/>
            <person name="Alvarez P."/>
            <person name="Brockman W."/>
            <person name="Butler J."/>
            <person name="Chin C."/>
            <person name="Gnerre S."/>
            <person name="Grabherr M."/>
            <person name="Kleber M."/>
            <person name="Mauceli E."/>
            <person name="MacCallum I."/>
        </authorList>
    </citation>
    <scope>NUCLEOTIDE SEQUENCE [LARGE SCALE GENOMIC DNA]</scope>
    <source>
        <strain evidence="5">Tucson 15010-1051.87</strain>
    </source>
</reference>
<feature type="domain" description="SCP" evidence="3">
    <location>
        <begin position="33"/>
        <end position="181"/>
    </location>
</feature>
<proteinExistence type="predicted"/>
<evidence type="ECO:0000313" key="5">
    <source>
        <dbReference type="Proteomes" id="UP000008792"/>
    </source>
</evidence>
<evidence type="ECO:0000256" key="2">
    <source>
        <dbReference type="ARBA" id="ARBA00022525"/>
    </source>
</evidence>
<dbReference type="EMBL" id="CH940652">
    <property type="protein sequence ID" value="EDW59406.2"/>
    <property type="molecule type" value="Genomic_DNA"/>
</dbReference>
<dbReference type="KEGG" id="dvi:6632481"/>
<dbReference type="eggNOG" id="KOG3017">
    <property type="taxonomic scope" value="Eukaryota"/>
</dbReference>
<comment type="subcellular location">
    <subcellularLocation>
        <location evidence="1">Secreted</location>
    </subcellularLocation>
</comment>
<dbReference type="Pfam" id="PF00188">
    <property type="entry name" value="CAP"/>
    <property type="match status" value="1"/>
</dbReference>
<dbReference type="AlphaFoldDB" id="B4M445"/>
<sequence>MNLPCNNSGTMLECPDSSKLLKERDFREDLEETFNTLRNDVAGGKIYRNLPPAARMGKMSWNNELAQFARLDVKRCRVAPRPWICSQKFYAIGRLAELYGFQTDNLTSTTFETLQSMASGWMSRVSSITRYQSLHLPTKYEESINILQSALLLIEHNTQFGCAVLHYTSNLYTYLMLSCVFGADTQDGQRMYNWGIRPGIKCRHLDSTYQNLCSSEEKYSYEHLYRKMDSVRMSKTW</sequence>
<dbReference type="GO" id="GO:0005576">
    <property type="term" value="C:extracellular region"/>
    <property type="evidence" value="ECO:0007669"/>
    <property type="project" value="UniProtKB-SubCell"/>
</dbReference>
<dbReference type="CDD" id="cd05380">
    <property type="entry name" value="CAP_euk"/>
    <property type="match status" value="1"/>
</dbReference>
<evidence type="ECO:0000313" key="4">
    <source>
        <dbReference type="EMBL" id="EDW59406.2"/>
    </source>
</evidence>
<gene>
    <name evidence="4" type="primary">Dvir\GJ10869</name>
    <name evidence="4" type="ORF">Dvir_GJ10869</name>
</gene>
<dbReference type="InterPro" id="IPR035940">
    <property type="entry name" value="CAP_sf"/>
</dbReference>
<organism evidence="4 5">
    <name type="scientific">Drosophila virilis</name>
    <name type="common">Fruit fly</name>
    <dbReference type="NCBI Taxonomy" id="7244"/>
    <lineage>
        <taxon>Eukaryota</taxon>
        <taxon>Metazoa</taxon>
        <taxon>Ecdysozoa</taxon>
        <taxon>Arthropoda</taxon>
        <taxon>Hexapoda</taxon>
        <taxon>Insecta</taxon>
        <taxon>Pterygota</taxon>
        <taxon>Neoptera</taxon>
        <taxon>Endopterygota</taxon>
        <taxon>Diptera</taxon>
        <taxon>Brachycera</taxon>
        <taxon>Muscomorpha</taxon>
        <taxon>Ephydroidea</taxon>
        <taxon>Drosophilidae</taxon>
        <taxon>Drosophila</taxon>
    </lineage>
</organism>
<dbReference type="SMR" id="B4M445"/>
<evidence type="ECO:0000259" key="3">
    <source>
        <dbReference type="Pfam" id="PF00188"/>
    </source>
</evidence>
<evidence type="ECO:0000256" key="1">
    <source>
        <dbReference type="ARBA" id="ARBA00004613"/>
    </source>
</evidence>
<name>B4M445_DROVI</name>
<dbReference type="Proteomes" id="UP000008792">
    <property type="component" value="Unassembled WGS sequence"/>
</dbReference>
<dbReference type="HOGENOM" id="CLU_035730_7_0_1"/>
<dbReference type="Gene3D" id="3.40.33.10">
    <property type="entry name" value="CAP"/>
    <property type="match status" value="1"/>
</dbReference>
<accession>B4M445</accession>